<evidence type="ECO:0000313" key="1">
    <source>
        <dbReference type="Proteomes" id="UP000050761"/>
    </source>
</evidence>
<keyword evidence="1" id="KW-1185">Reference proteome</keyword>
<dbReference type="Gene3D" id="3.40.630.30">
    <property type="match status" value="1"/>
</dbReference>
<proteinExistence type="predicted"/>
<sequence length="134" mass="15773">LCPRNISGRRMDFSKRSNNDCQSIMDRLFCYEFTDPQLRIAIEFLKSVFNRADVAYHLEENHVLKPIFVAIIAVHPKHWSKGIGTALLENWSVWQRKERTMLLLSLPVRLSVRPRKINDRPTDFSTRKKNYATV</sequence>
<protein>
    <submittedName>
        <fullName evidence="2">N-acetyltransferase domain-containing protein</fullName>
    </submittedName>
</protein>
<dbReference type="AlphaFoldDB" id="A0A183GPW4"/>
<dbReference type="Proteomes" id="UP000050761">
    <property type="component" value="Unassembled WGS sequence"/>
</dbReference>
<dbReference type="InterPro" id="IPR016181">
    <property type="entry name" value="Acyl_CoA_acyltransferase"/>
</dbReference>
<reference evidence="2" key="1">
    <citation type="submission" date="2019-09" db="UniProtKB">
        <authorList>
            <consortium name="WormBaseParasite"/>
        </authorList>
    </citation>
    <scope>IDENTIFICATION</scope>
</reference>
<organism evidence="1 2">
    <name type="scientific">Heligmosomoides polygyrus</name>
    <name type="common">Parasitic roundworm</name>
    <dbReference type="NCBI Taxonomy" id="6339"/>
    <lineage>
        <taxon>Eukaryota</taxon>
        <taxon>Metazoa</taxon>
        <taxon>Ecdysozoa</taxon>
        <taxon>Nematoda</taxon>
        <taxon>Chromadorea</taxon>
        <taxon>Rhabditida</taxon>
        <taxon>Rhabditina</taxon>
        <taxon>Rhabditomorpha</taxon>
        <taxon>Strongyloidea</taxon>
        <taxon>Heligmosomidae</taxon>
        <taxon>Heligmosomoides</taxon>
    </lineage>
</organism>
<dbReference type="CDD" id="cd04301">
    <property type="entry name" value="NAT_SF"/>
    <property type="match status" value="1"/>
</dbReference>
<accession>A0A183GPW4</accession>
<dbReference type="SUPFAM" id="SSF55729">
    <property type="entry name" value="Acyl-CoA N-acyltransferases (Nat)"/>
    <property type="match status" value="1"/>
</dbReference>
<name>A0A183GPW4_HELPZ</name>
<evidence type="ECO:0000313" key="2">
    <source>
        <dbReference type="WBParaSite" id="HPBE_0002473401-mRNA-1"/>
    </source>
</evidence>
<dbReference type="WBParaSite" id="HPBE_0002473401-mRNA-1">
    <property type="protein sequence ID" value="HPBE_0002473401-mRNA-1"/>
    <property type="gene ID" value="HPBE_0002473401"/>
</dbReference>